<dbReference type="EMBL" id="CP048626">
    <property type="protein sequence ID" value="QIB54034.1"/>
    <property type="molecule type" value="Genomic_DNA"/>
</dbReference>
<keyword evidence="2" id="KW-0812">Transmembrane</keyword>
<keyword evidence="2" id="KW-1133">Transmembrane helix</keyword>
<evidence type="ECO:0000259" key="3">
    <source>
        <dbReference type="Pfam" id="PF26018"/>
    </source>
</evidence>
<accession>A0ABX6J3J9</accession>
<name>A0ABX6J3J9_9FIRM</name>
<dbReference type="Proteomes" id="UP000464715">
    <property type="component" value="Chromosome"/>
</dbReference>
<dbReference type="InterPro" id="IPR058709">
    <property type="entry name" value="BSH_RND-rel"/>
</dbReference>
<feature type="coiled-coil region" evidence="1">
    <location>
        <begin position="118"/>
        <end position="145"/>
    </location>
</feature>
<reference evidence="4 5" key="1">
    <citation type="submission" date="2020-02" db="EMBL/GenBank/DDBJ databases">
        <title>Complete genome sequence of Blautia producta JCM 1471(T).</title>
        <authorList>
            <person name="Tourlousse D.M."/>
            <person name="Sakamoto M."/>
            <person name="Miura T."/>
            <person name="Narita K."/>
            <person name="Ohashi A."/>
            <person name="Uchino Y."/>
            <person name="Yamazoe A."/>
            <person name="Kameyama K."/>
            <person name="Terauchi J."/>
            <person name="Ohkuma M."/>
            <person name="Kawasaki H."/>
            <person name="Sekiguchi Y."/>
        </authorList>
    </citation>
    <scope>NUCLEOTIDE SEQUENCE [LARGE SCALE GENOMIC DNA]</scope>
    <source>
        <strain evidence="4 5">JCM 1471</strain>
    </source>
</reference>
<keyword evidence="1" id="KW-0175">Coiled coil</keyword>
<keyword evidence="2" id="KW-0472">Membrane</keyword>
<evidence type="ECO:0000313" key="5">
    <source>
        <dbReference type="Proteomes" id="UP000464715"/>
    </source>
</evidence>
<evidence type="ECO:0000256" key="2">
    <source>
        <dbReference type="SAM" id="Phobius"/>
    </source>
</evidence>
<gene>
    <name evidence="4" type="ORF">GXM18_03645</name>
</gene>
<feature type="transmembrane region" description="Helical" evidence="2">
    <location>
        <begin position="32"/>
        <end position="56"/>
    </location>
</feature>
<evidence type="ECO:0000256" key="1">
    <source>
        <dbReference type="SAM" id="Coils"/>
    </source>
</evidence>
<protein>
    <recommendedName>
        <fullName evidence="3">RND related barrel-sandwich hybrid domain-containing protein</fullName>
    </recommendedName>
</protein>
<dbReference type="Pfam" id="PF26018">
    <property type="entry name" value="BSH_RND_rel"/>
    <property type="match status" value="1"/>
</dbReference>
<organism evidence="4 5">
    <name type="scientific">Blautia producta ATCC 27340 = DSM 2950</name>
    <dbReference type="NCBI Taxonomy" id="1121114"/>
    <lineage>
        <taxon>Bacteria</taxon>
        <taxon>Bacillati</taxon>
        <taxon>Bacillota</taxon>
        <taxon>Clostridia</taxon>
        <taxon>Lachnospirales</taxon>
        <taxon>Lachnospiraceae</taxon>
        <taxon>Blautia</taxon>
    </lineage>
</organism>
<evidence type="ECO:0000313" key="4">
    <source>
        <dbReference type="EMBL" id="QIB54034.1"/>
    </source>
</evidence>
<sequence>MENDNERRFSFQLREKILTFIKNLLKIIRKIFTFNIATLLFGALFIYMLITVLLYITSTHVTSYQVTAGPLSRNPVCTALAVRDEEIVTADSPGYVRYYAREGMKIRKNGNVYALSDTQNVKADINLTKDQLEEVRKRIADFSNNFSGTDFYDAYSFKYEMQGLIFQQASTSSAAPADAVEDQDEEESDVTILKGSMTFGNQVVHTTPNAGLVVYSTDGYEGKTVEDLTEEDFNQKAYEKKDLLTDGQIKAGDPVYKLVKDDNWTLMVPLSDKLAAKLADRSSIKVKFLKDGETQTGQLSIMNVGDQKTAKITLKNGMVRYASDRFLKIELVVNTQSGLKIPMSSIVTKEFYIIPSSYLTKGGNEDSAGFLREAVTKSGEKSTEFVSATIYKNTAEENQDAEVSGNSDSTAAQDGYCYVDKQTFQDGDVLYKPETKETFVVGEIDYLEGVYSMNKGYAVFRQIDIIDRNEEYCIVKTNTSYGLEAFDRIVEDGESVKEEDILTGK</sequence>
<proteinExistence type="predicted"/>
<feature type="domain" description="RND related barrel-sandwich hybrid" evidence="3">
    <location>
        <begin position="85"/>
        <end position="259"/>
    </location>
</feature>
<keyword evidence="5" id="KW-1185">Reference proteome</keyword>